<sequence length="160" mass="16220">MLAVPAVAGGLVAAGSGIAGAGVARAATQVAFTSRRSKLTLPDPLPATPLGLAFSAWLDLYDKTDTKIGDGSLSSMIVDVIVGLPLKIVVHSKVVFRITGGGFGVGEIHVSNMHIRVVPEPGVKHVLAIVGGTGAYSTAQGDGQMEYVTATDTSVVLNLA</sequence>
<reference evidence="1 2" key="1">
    <citation type="submission" date="2019-09" db="EMBL/GenBank/DDBJ databases">
        <title>Goodfellowia gen. nov., a new genus of the Pseudonocardineae related to Actinoalloteichus, containing Goodfellowia coeruleoviolacea gen. nov., comb. nov. gen. nov., comb. nov.</title>
        <authorList>
            <person name="Labeda D."/>
        </authorList>
    </citation>
    <scope>NUCLEOTIDE SEQUENCE [LARGE SCALE GENOMIC DNA]</scope>
    <source>
        <strain evidence="1 2">AN110305</strain>
    </source>
</reference>
<dbReference type="EMBL" id="VUOB01000010">
    <property type="protein sequence ID" value="KAA2264857.1"/>
    <property type="molecule type" value="Genomic_DNA"/>
</dbReference>
<reference evidence="1 2" key="2">
    <citation type="submission" date="2019-09" db="EMBL/GenBank/DDBJ databases">
        <authorList>
            <person name="Jin C."/>
        </authorList>
    </citation>
    <scope>NUCLEOTIDE SEQUENCE [LARGE SCALE GENOMIC DNA]</scope>
    <source>
        <strain evidence="1 2">AN110305</strain>
    </source>
</reference>
<evidence type="ECO:0000313" key="2">
    <source>
        <dbReference type="Proteomes" id="UP000323454"/>
    </source>
</evidence>
<accession>A0A5B2XM46</accession>
<organism evidence="1 2">
    <name type="scientific">Solihabitans fulvus</name>
    <dbReference type="NCBI Taxonomy" id="1892852"/>
    <lineage>
        <taxon>Bacteria</taxon>
        <taxon>Bacillati</taxon>
        <taxon>Actinomycetota</taxon>
        <taxon>Actinomycetes</taxon>
        <taxon>Pseudonocardiales</taxon>
        <taxon>Pseudonocardiaceae</taxon>
        <taxon>Solihabitans</taxon>
    </lineage>
</organism>
<keyword evidence="2" id="KW-1185">Reference proteome</keyword>
<evidence type="ECO:0000313" key="1">
    <source>
        <dbReference type="EMBL" id="KAA2264857.1"/>
    </source>
</evidence>
<proteinExistence type="predicted"/>
<dbReference type="RefSeq" id="WP_149848655.1">
    <property type="nucleotide sequence ID" value="NZ_VUOB01000010.1"/>
</dbReference>
<dbReference type="AlphaFoldDB" id="A0A5B2XM46"/>
<dbReference type="OrthoDB" id="3691544at2"/>
<name>A0A5B2XM46_9PSEU</name>
<protein>
    <submittedName>
        <fullName evidence="1">Uncharacterized protein</fullName>
    </submittedName>
</protein>
<gene>
    <name evidence="1" type="ORF">F0L68_07210</name>
</gene>
<comment type="caution">
    <text evidence="1">The sequence shown here is derived from an EMBL/GenBank/DDBJ whole genome shotgun (WGS) entry which is preliminary data.</text>
</comment>
<dbReference type="Proteomes" id="UP000323454">
    <property type="component" value="Unassembled WGS sequence"/>
</dbReference>